<feature type="compositionally biased region" description="Basic and acidic residues" evidence="1">
    <location>
        <begin position="259"/>
        <end position="272"/>
    </location>
</feature>
<keyword evidence="4" id="KW-1185">Reference proteome</keyword>
<evidence type="ECO:0000313" key="4">
    <source>
        <dbReference type="Proteomes" id="UP000233551"/>
    </source>
</evidence>
<dbReference type="Pfam" id="PF03732">
    <property type="entry name" value="Retrotrans_gag"/>
    <property type="match status" value="1"/>
</dbReference>
<name>A0A2I0L063_PUNGR</name>
<feature type="compositionally biased region" description="Polar residues" evidence="1">
    <location>
        <begin position="1"/>
        <end position="12"/>
    </location>
</feature>
<evidence type="ECO:0000259" key="2">
    <source>
        <dbReference type="Pfam" id="PF03732"/>
    </source>
</evidence>
<dbReference type="InterPro" id="IPR005162">
    <property type="entry name" value="Retrotrans_gag_dom"/>
</dbReference>
<feature type="region of interest" description="Disordered" evidence="1">
    <location>
        <begin position="239"/>
        <end position="275"/>
    </location>
</feature>
<feature type="compositionally biased region" description="Polar residues" evidence="1">
    <location>
        <begin position="243"/>
        <end position="256"/>
    </location>
</feature>
<feature type="region of interest" description="Disordered" evidence="1">
    <location>
        <begin position="1"/>
        <end position="53"/>
    </location>
</feature>
<accession>A0A2I0L063</accession>
<feature type="non-terminal residue" evidence="3">
    <location>
        <position position="452"/>
    </location>
</feature>
<dbReference type="Gene3D" id="3.10.10.10">
    <property type="entry name" value="HIV Type 1 Reverse Transcriptase, subunit A, domain 1"/>
    <property type="match status" value="1"/>
</dbReference>
<feature type="domain" description="Retrotransposon gag" evidence="2">
    <location>
        <begin position="110"/>
        <end position="209"/>
    </location>
</feature>
<dbReference type="PANTHER" id="PTHR35046">
    <property type="entry name" value="ZINC KNUCKLE (CCHC-TYPE) FAMILY PROTEIN"/>
    <property type="match status" value="1"/>
</dbReference>
<evidence type="ECO:0000256" key="1">
    <source>
        <dbReference type="SAM" id="MobiDB-lite"/>
    </source>
</evidence>
<protein>
    <recommendedName>
        <fullName evidence="2">Retrotransposon gag domain-containing protein</fullName>
    </recommendedName>
</protein>
<evidence type="ECO:0000313" key="3">
    <source>
        <dbReference type="EMBL" id="PKI74121.1"/>
    </source>
</evidence>
<organism evidence="3 4">
    <name type="scientific">Punica granatum</name>
    <name type="common">Pomegranate</name>
    <dbReference type="NCBI Taxonomy" id="22663"/>
    <lineage>
        <taxon>Eukaryota</taxon>
        <taxon>Viridiplantae</taxon>
        <taxon>Streptophyta</taxon>
        <taxon>Embryophyta</taxon>
        <taxon>Tracheophyta</taxon>
        <taxon>Spermatophyta</taxon>
        <taxon>Magnoliopsida</taxon>
        <taxon>eudicotyledons</taxon>
        <taxon>Gunneridae</taxon>
        <taxon>Pentapetalae</taxon>
        <taxon>rosids</taxon>
        <taxon>malvids</taxon>
        <taxon>Myrtales</taxon>
        <taxon>Lythraceae</taxon>
        <taxon>Punica</taxon>
    </lineage>
</organism>
<feature type="compositionally biased region" description="Basic and acidic residues" evidence="1">
    <location>
        <begin position="16"/>
        <end position="27"/>
    </location>
</feature>
<gene>
    <name evidence="3" type="ORF">CRG98_005500</name>
</gene>
<dbReference type="EMBL" id="PGOL01000239">
    <property type="protein sequence ID" value="PKI74121.1"/>
    <property type="molecule type" value="Genomic_DNA"/>
</dbReference>
<comment type="caution">
    <text evidence="3">The sequence shown here is derived from an EMBL/GenBank/DDBJ whole genome shotgun (WGS) entry which is preliminary data.</text>
</comment>
<dbReference type="InterPro" id="IPR043502">
    <property type="entry name" value="DNA/RNA_pol_sf"/>
</dbReference>
<sequence length="452" mass="53350">MEITCMEQTRNAPNVRRGERVQPREVRVEDEDNYGASFDQEDDRDSVVSNRRSTGRFREVRNRQDNNLGSIKMKIPSFQGKSDPEAYFEWEKKVEFVFDCYSNSEFRKVKLAAIEFSDYAIVWWDQLVINRRRNREPPIDTWEEMKRVMRKRFVHSYCYWELYNKLQSLRQGNRSVDEYFKEMEVAMIRANVEEDREATMGRFLAGLNREIQNAVELQHYVELEDMVHMAIKIENQFKRRGNTRASQSPSTSTWKLNQWKKDEKQSTSKLKTEQNGSCTNVASTTMVEKLGLSMLKHHRPYKLQWLDDSGETRVNKQEYEDVFPEETPHGLPPIQGIEHQIDFVPGATIPNRPAYRSNPEETKELHQQVSELLEKGYVRESLSQCAVPIILAPKKDETWRMCADCRVINNITAWYRHPIPRLDDMLDELHGGFVVVYFDDILVYSKNLDDHK</sequence>
<dbReference type="PANTHER" id="PTHR35046:SF9">
    <property type="entry name" value="RNA-DIRECTED DNA POLYMERASE"/>
    <property type="match status" value="1"/>
</dbReference>
<dbReference type="Proteomes" id="UP000233551">
    <property type="component" value="Unassembled WGS sequence"/>
</dbReference>
<dbReference type="AlphaFoldDB" id="A0A2I0L063"/>
<dbReference type="STRING" id="22663.A0A2I0L063"/>
<proteinExistence type="predicted"/>
<reference evidence="3 4" key="1">
    <citation type="submission" date="2017-11" db="EMBL/GenBank/DDBJ databases">
        <title>De-novo sequencing of pomegranate (Punica granatum L.) genome.</title>
        <authorList>
            <person name="Akparov Z."/>
            <person name="Amiraslanov A."/>
            <person name="Hajiyeva S."/>
            <person name="Abbasov M."/>
            <person name="Kaur K."/>
            <person name="Hamwieh A."/>
            <person name="Solovyev V."/>
            <person name="Salamov A."/>
            <person name="Braich B."/>
            <person name="Kosarev P."/>
            <person name="Mahmoud A."/>
            <person name="Hajiyev E."/>
            <person name="Babayeva S."/>
            <person name="Izzatullayeva V."/>
            <person name="Mammadov A."/>
            <person name="Mammadov A."/>
            <person name="Sharifova S."/>
            <person name="Ojaghi J."/>
            <person name="Eynullazada K."/>
            <person name="Bayramov B."/>
            <person name="Abdulazimova A."/>
            <person name="Shahmuradov I."/>
        </authorList>
    </citation>
    <scope>NUCLEOTIDE SEQUENCE [LARGE SCALE GENOMIC DNA]</scope>
    <source>
        <strain evidence="4">cv. AG2017</strain>
        <tissue evidence="3">Leaf</tissue>
    </source>
</reference>
<feature type="compositionally biased region" description="Acidic residues" evidence="1">
    <location>
        <begin position="28"/>
        <end position="44"/>
    </location>
</feature>
<dbReference type="SUPFAM" id="SSF56672">
    <property type="entry name" value="DNA/RNA polymerases"/>
    <property type="match status" value="1"/>
</dbReference>